<name>A0A8H7P7G8_9APHY</name>
<comment type="caution">
    <text evidence="3">The sequence shown here is derived from an EMBL/GenBank/DDBJ whole genome shotgun (WGS) entry which is preliminary data.</text>
</comment>
<protein>
    <recommendedName>
        <fullName evidence="2">Homing endonuclease LAGLIDADG domain-containing protein</fullName>
    </recommendedName>
</protein>
<reference evidence="3" key="2">
    <citation type="journal article" name="Front. Microbiol.">
        <title>Degradative Capacity of Two Strains of Rhodonia placenta: From Phenotype to Genotype.</title>
        <authorList>
            <person name="Kolle M."/>
            <person name="Horta M.A.C."/>
            <person name="Nowrousian M."/>
            <person name="Ohm R.A."/>
            <person name="Benz J.P."/>
            <person name="Pilgard A."/>
        </authorList>
    </citation>
    <scope>NUCLEOTIDE SEQUENCE</scope>
    <source>
        <strain evidence="3">FPRL280</strain>
    </source>
</reference>
<dbReference type="Pfam" id="PF00961">
    <property type="entry name" value="LAGLIDADG_1"/>
    <property type="match status" value="2"/>
</dbReference>
<dbReference type="GO" id="GO:0004519">
    <property type="term" value="F:endonuclease activity"/>
    <property type="evidence" value="ECO:0007669"/>
    <property type="project" value="InterPro"/>
</dbReference>
<dbReference type="PANTHER" id="PTHR36181:SF4">
    <property type="entry name" value="LAGLIDADG ENDONUCLEASE"/>
    <property type="match status" value="1"/>
</dbReference>
<gene>
    <name evidence="3" type="ORF">IEO21_02784</name>
</gene>
<organism evidence="3 4">
    <name type="scientific">Rhodonia placenta</name>
    <dbReference type="NCBI Taxonomy" id="104341"/>
    <lineage>
        <taxon>Eukaryota</taxon>
        <taxon>Fungi</taxon>
        <taxon>Dikarya</taxon>
        <taxon>Basidiomycota</taxon>
        <taxon>Agaricomycotina</taxon>
        <taxon>Agaricomycetes</taxon>
        <taxon>Polyporales</taxon>
        <taxon>Adustoporiaceae</taxon>
        <taxon>Rhodonia</taxon>
    </lineage>
</organism>
<evidence type="ECO:0000256" key="1">
    <source>
        <dbReference type="ARBA" id="ARBA00002670"/>
    </source>
</evidence>
<evidence type="ECO:0000313" key="3">
    <source>
        <dbReference type="EMBL" id="KAF9818435.1"/>
    </source>
</evidence>
<sequence>MVPSYSRKAISGQNNYLGTVTSQKIDENQMGNRGSKSEFQSPQPNEISVKEQRVDGSYFGFYPKLRCTLMGFERSYQIKIPSNQLKLLKFFSTLNSKPETEINPWFITGFADAEGCFSIKIQQNAKLSLKWRVRPVFSITLHIKDIAILESIKNKLGVGNISKCGEKAVTYAVDSIKDIHVIINHFDNYPLVTQKLSDYLIFKQCFEIIKQGNHLTEIGLLEIIGLKSNLNLGLPVKVKEAFPNVPEVNKLEYKFNGIPNPFWVSGFTSGEGSFQIIARNSNNSIFARFSIHLHIRDLEVLKGISTYFNEFTEKKVTMTEKSAQLQISKFSDINNIIIPFFKKHPILGVKSLDFIDFKKVCDILKTKEHLTSTSVYNQIIEIKSGMNLNRK</sequence>
<evidence type="ECO:0000259" key="2">
    <source>
        <dbReference type="Pfam" id="PF00961"/>
    </source>
</evidence>
<dbReference type="PANTHER" id="PTHR36181">
    <property type="entry name" value="INTRON-ENCODED ENDONUCLEASE AI3-RELATED"/>
    <property type="match status" value="1"/>
</dbReference>
<dbReference type="InterPro" id="IPR051289">
    <property type="entry name" value="LAGLIDADG_Endonuclease"/>
</dbReference>
<reference evidence="3" key="1">
    <citation type="submission" date="2020-11" db="EMBL/GenBank/DDBJ databases">
        <authorList>
            <person name="Koelle M."/>
            <person name="Horta M.A.C."/>
            <person name="Nowrousian M."/>
            <person name="Ohm R.A."/>
            <person name="Benz P."/>
            <person name="Pilgard A."/>
        </authorList>
    </citation>
    <scope>NUCLEOTIDE SEQUENCE</scope>
    <source>
        <strain evidence="3">FPRL280</strain>
    </source>
</reference>
<dbReference type="SUPFAM" id="SSF55608">
    <property type="entry name" value="Homing endonucleases"/>
    <property type="match status" value="2"/>
</dbReference>
<dbReference type="GO" id="GO:0005739">
    <property type="term" value="C:mitochondrion"/>
    <property type="evidence" value="ECO:0007669"/>
    <property type="project" value="UniProtKB-ARBA"/>
</dbReference>
<dbReference type="InterPro" id="IPR004860">
    <property type="entry name" value="LAGLIDADG_dom"/>
</dbReference>
<feature type="domain" description="Homing endonuclease LAGLIDADG" evidence="2">
    <location>
        <begin position="265"/>
        <end position="361"/>
    </location>
</feature>
<dbReference type="InterPro" id="IPR027434">
    <property type="entry name" value="Homing_endonucl"/>
</dbReference>
<dbReference type="EMBL" id="JADOXO010000030">
    <property type="protein sequence ID" value="KAF9818435.1"/>
    <property type="molecule type" value="Genomic_DNA"/>
</dbReference>
<dbReference type="Proteomes" id="UP000639403">
    <property type="component" value="Unassembled WGS sequence"/>
</dbReference>
<accession>A0A8H7P7G8</accession>
<proteinExistence type="predicted"/>
<dbReference type="Gene3D" id="3.10.28.10">
    <property type="entry name" value="Homing endonucleases"/>
    <property type="match status" value="2"/>
</dbReference>
<evidence type="ECO:0000313" key="4">
    <source>
        <dbReference type="Proteomes" id="UP000639403"/>
    </source>
</evidence>
<dbReference type="AlphaFoldDB" id="A0A8H7P7G8"/>
<comment type="function">
    <text evidence="1">Mitochondrial DNA endonuclease involved in intron homing.</text>
</comment>
<feature type="domain" description="Homing endonuclease LAGLIDADG" evidence="2">
    <location>
        <begin position="107"/>
        <end position="205"/>
    </location>
</feature>